<keyword evidence="9 11" id="KW-0320">Glycogen biosynthesis</keyword>
<feature type="domain" description="Starch synthase catalytic" evidence="13">
    <location>
        <begin position="2"/>
        <end position="237"/>
    </location>
</feature>
<dbReference type="PANTHER" id="PTHR45825">
    <property type="entry name" value="GRANULE-BOUND STARCH SYNTHASE 1, CHLOROPLASTIC/AMYLOPLASTIC"/>
    <property type="match status" value="1"/>
</dbReference>
<dbReference type="EMBL" id="CP017448">
    <property type="protein sequence ID" value="AOV16521.1"/>
    <property type="molecule type" value="Genomic_DNA"/>
</dbReference>
<dbReference type="GO" id="GO:0004373">
    <property type="term" value="F:alpha-1,4-glucan glucosyltransferase (UDP-glucose donor) activity"/>
    <property type="evidence" value="ECO:0007669"/>
    <property type="project" value="InterPro"/>
</dbReference>
<accession>A0A1D8K6D6</accession>
<dbReference type="AlphaFoldDB" id="A0A1D8K6D6"/>
<comment type="similarity">
    <text evidence="4 11">Belongs to the glycosyltransferase 1 family. Bacterial/plant glycogen synthase subfamily.</text>
</comment>
<evidence type="ECO:0000256" key="11">
    <source>
        <dbReference type="HAMAP-Rule" id="MF_00484"/>
    </source>
</evidence>
<dbReference type="InterPro" id="IPR011835">
    <property type="entry name" value="GS/SS"/>
</dbReference>
<dbReference type="SUPFAM" id="SSF53756">
    <property type="entry name" value="UDP-Glycosyltransferase/glycogen phosphorylase"/>
    <property type="match status" value="1"/>
</dbReference>
<evidence type="ECO:0000256" key="3">
    <source>
        <dbReference type="ARBA" id="ARBA00004964"/>
    </source>
</evidence>
<evidence type="ECO:0000259" key="12">
    <source>
        <dbReference type="Pfam" id="PF00534"/>
    </source>
</evidence>
<evidence type="ECO:0000256" key="8">
    <source>
        <dbReference type="ARBA" id="ARBA00022679"/>
    </source>
</evidence>
<dbReference type="InterPro" id="IPR001296">
    <property type="entry name" value="Glyco_trans_1"/>
</dbReference>
<dbReference type="GO" id="GO:0005978">
    <property type="term" value="P:glycogen biosynthetic process"/>
    <property type="evidence" value="ECO:0007669"/>
    <property type="project" value="UniProtKB-UniRule"/>
</dbReference>
<dbReference type="Gene3D" id="3.40.50.2000">
    <property type="entry name" value="Glycogen Phosphorylase B"/>
    <property type="match status" value="2"/>
</dbReference>
<keyword evidence="15" id="KW-1185">Reference proteome</keyword>
<evidence type="ECO:0000256" key="6">
    <source>
        <dbReference type="ARBA" id="ARBA00019935"/>
    </source>
</evidence>
<dbReference type="InterPro" id="IPR013534">
    <property type="entry name" value="Starch_synth_cat_dom"/>
</dbReference>
<dbReference type="RefSeq" id="WP_070072113.1">
    <property type="nucleotide sequence ID" value="NZ_CP017448.1"/>
</dbReference>
<dbReference type="NCBIfam" id="NF001899">
    <property type="entry name" value="PRK00654.1-2"/>
    <property type="match status" value="1"/>
</dbReference>
<organism evidence="14 15">
    <name type="scientific">Acidihalobacter aeolianus</name>
    <dbReference type="NCBI Taxonomy" id="2792603"/>
    <lineage>
        <taxon>Bacteria</taxon>
        <taxon>Pseudomonadati</taxon>
        <taxon>Pseudomonadota</taxon>
        <taxon>Gammaproteobacteria</taxon>
        <taxon>Chromatiales</taxon>
        <taxon>Ectothiorhodospiraceae</taxon>
        <taxon>Acidihalobacter</taxon>
    </lineage>
</organism>
<keyword evidence="8 11" id="KW-0808">Transferase</keyword>
<protein>
    <recommendedName>
        <fullName evidence="6 11">Glycogen synthase</fullName>
        <ecNumber evidence="5 11">2.4.1.21</ecNumber>
    </recommendedName>
    <alternativeName>
        <fullName evidence="10 11">Starch [bacterial glycogen] synthase</fullName>
    </alternativeName>
</protein>
<evidence type="ECO:0000313" key="14">
    <source>
        <dbReference type="EMBL" id="AOV16521.1"/>
    </source>
</evidence>
<comment type="catalytic activity">
    <reaction evidence="1 11">
        <text>[(1-&gt;4)-alpha-D-glucosyl](n) + ADP-alpha-D-glucose = [(1-&gt;4)-alpha-D-glucosyl](n+1) + ADP + H(+)</text>
        <dbReference type="Rhea" id="RHEA:18189"/>
        <dbReference type="Rhea" id="RHEA-COMP:9584"/>
        <dbReference type="Rhea" id="RHEA-COMP:9587"/>
        <dbReference type="ChEBI" id="CHEBI:15378"/>
        <dbReference type="ChEBI" id="CHEBI:15444"/>
        <dbReference type="ChEBI" id="CHEBI:57498"/>
        <dbReference type="ChEBI" id="CHEBI:456216"/>
        <dbReference type="EC" id="2.4.1.21"/>
    </reaction>
</comment>
<proteinExistence type="inferred from homology"/>
<evidence type="ECO:0000256" key="10">
    <source>
        <dbReference type="ARBA" id="ARBA00031722"/>
    </source>
</evidence>
<dbReference type="UniPathway" id="UPA00164"/>
<dbReference type="KEGG" id="aaeo:BJI67_05040"/>
<dbReference type="PANTHER" id="PTHR45825:SF11">
    <property type="entry name" value="ALPHA AMYLASE DOMAIN-CONTAINING PROTEIN"/>
    <property type="match status" value="1"/>
</dbReference>
<reference evidence="14 15" key="1">
    <citation type="submission" date="2016-09" db="EMBL/GenBank/DDBJ databases">
        <title>Acidihalobacter prosperus V6 (DSM14174).</title>
        <authorList>
            <person name="Khaleque H.N."/>
            <person name="Ramsay J.P."/>
            <person name="Murphy R.J.T."/>
            <person name="Kaksonen A.H."/>
            <person name="Boxall N.J."/>
            <person name="Watkin E.L.J."/>
        </authorList>
    </citation>
    <scope>NUCLEOTIDE SEQUENCE [LARGE SCALE GENOMIC DNA]</scope>
    <source>
        <strain evidence="14 15">V6</strain>
    </source>
</reference>
<feature type="binding site" evidence="11">
    <location>
        <position position="15"/>
    </location>
    <ligand>
        <name>ADP-alpha-D-glucose</name>
        <dbReference type="ChEBI" id="CHEBI:57498"/>
    </ligand>
</feature>
<dbReference type="GO" id="GO:0009011">
    <property type="term" value="F:alpha-1,4-glucan glucosyltransferase (ADP-glucose donor) activity"/>
    <property type="evidence" value="ECO:0007669"/>
    <property type="project" value="UniProtKB-UniRule"/>
</dbReference>
<evidence type="ECO:0000256" key="2">
    <source>
        <dbReference type="ARBA" id="ARBA00002764"/>
    </source>
</evidence>
<evidence type="ECO:0000313" key="15">
    <source>
        <dbReference type="Proteomes" id="UP000095342"/>
    </source>
</evidence>
<dbReference type="NCBIfam" id="TIGR02095">
    <property type="entry name" value="glgA"/>
    <property type="match status" value="1"/>
</dbReference>
<gene>
    <name evidence="11" type="primary">glgA</name>
    <name evidence="14" type="ORF">BJI67_05040</name>
</gene>
<evidence type="ECO:0000259" key="13">
    <source>
        <dbReference type="Pfam" id="PF08323"/>
    </source>
</evidence>
<dbReference type="Proteomes" id="UP000095342">
    <property type="component" value="Chromosome"/>
</dbReference>
<keyword evidence="7 11" id="KW-0328">Glycosyltransferase</keyword>
<evidence type="ECO:0000256" key="7">
    <source>
        <dbReference type="ARBA" id="ARBA00022676"/>
    </source>
</evidence>
<dbReference type="CDD" id="cd03791">
    <property type="entry name" value="GT5_Glycogen_synthase_DULL1-like"/>
    <property type="match status" value="1"/>
</dbReference>
<comment type="pathway">
    <text evidence="3 11">Glycan biosynthesis; glycogen biosynthesis.</text>
</comment>
<dbReference type="EC" id="2.4.1.21" evidence="5 11"/>
<comment type="function">
    <text evidence="2 11">Synthesizes alpha-1,4-glucan chains using ADP-glucose.</text>
</comment>
<evidence type="ECO:0000256" key="9">
    <source>
        <dbReference type="ARBA" id="ARBA00023056"/>
    </source>
</evidence>
<evidence type="ECO:0000256" key="5">
    <source>
        <dbReference type="ARBA" id="ARBA00012588"/>
    </source>
</evidence>
<dbReference type="PROSITE" id="PS51257">
    <property type="entry name" value="PROKAR_LIPOPROTEIN"/>
    <property type="match status" value="1"/>
</dbReference>
<feature type="domain" description="Glycosyl transferase family 1" evidence="12">
    <location>
        <begin position="293"/>
        <end position="446"/>
    </location>
</feature>
<dbReference type="HAMAP" id="MF_00484">
    <property type="entry name" value="Glycogen_synth"/>
    <property type="match status" value="1"/>
</dbReference>
<name>A0A1D8K6D6_9GAMM</name>
<dbReference type="Pfam" id="PF08323">
    <property type="entry name" value="Glyco_transf_5"/>
    <property type="match status" value="1"/>
</dbReference>
<evidence type="ECO:0000256" key="4">
    <source>
        <dbReference type="ARBA" id="ARBA00010281"/>
    </source>
</evidence>
<evidence type="ECO:0000256" key="1">
    <source>
        <dbReference type="ARBA" id="ARBA00001478"/>
    </source>
</evidence>
<dbReference type="Pfam" id="PF00534">
    <property type="entry name" value="Glycos_transf_1"/>
    <property type="match status" value="1"/>
</dbReference>
<sequence length="485" mass="52800">MRVLFASSEAHPLIKTGGLADVSGSLPPAIAACGHDVRLILPAYASLREQGGWHSHGPLRLDGVRQEVHLLEGRMPDSGLPLYLIDAPEYFDRAGDPYRAPDGSDWPDNHLRFGLFSRAIAALAEGKAGLDWKPDLVHCNDWQTGLVAALLHDRPVRPASVFTIHNLAYQGLFPYSALQAIGLPDTLWHPHALEFYGQLSFIKGGLVFADRITTVSPTYAEEIRTPRFGYGLDGLLSYRADSLSGILNGIDDKAWDPGSDRYLDTPLDPRDPSAKRRCRAALCAETGLEDSSDAPPLLGFIGRLVEQKGIDLALDALERPLAEGRLRLVALGSGERRFELAMQALAHRFPGRVAVRIGYDEALAHAIEAGADAFLMPSRFEPCGLNQMYSLRYGTPPLAHRTGGLADTIVDATQDNLDAGTANGFLFDDTTAEALSEGLERLLALRTTPAWEKLIEVGSLTDFSWSRSALAYSNLYKSITCTETA</sequence>